<evidence type="ECO:0000256" key="2">
    <source>
        <dbReference type="ARBA" id="ARBA00012438"/>
    </source>
</evidence>
<dbReference type="Proteomes" id="UP001200307">
    <property type="component" value="Unassembled WGS sequence"/>
</dbReference>
<name>A0AAW4YK26_9BACT</name>
<keyword evidence="4" id="KW-0547">Nucleotide-binding</keyword>
<keyword evidence="5" id="KW-0418">Kinase</keyword>
<dbReference type="SUPFAM" id="SSF55874">
    <property type="entry name" value="ATPase domain of HSP90 chaperone/DNA topoisomerase II/histidine kinase"/>
    <property type="match status" value="2"/>
</dbReference>
<evidence type="ECO:0000256" key="4">
    <source>
        <dbReference type="ARBA" id="ARBA00022741"/>
    </source>
</evidence>
<reference evidence="10" key="1">
    <citation type="submission" date="2021-12" db="EMBL/GenBank/DDBJ databases">
        <authorList>
            <person name="Lv X."/>
        </authorList>
    </citation>
    <scope>NUCLEOTIDE SEQUENCE</scope>
    <source>
        <strain evidence="10">HF2106</strain>
    </source>
</reference>
<comment type="caution">
    <text evidence="10">The sequence shown here is derived from an EMBL/GenBank/DDBJ whole genome shotgun (WGS) entry which is preliminary data.</text>
</comment>
<sequence length="762" mass="87669">MKIPFTASARTAMLIGTENFSNPEGAIIELVKNTYDADSPCCYILFDGNDGQITEIYIIDYGSGMDISTIQDCWMQIGTDDKQRNVETGNGRIKSGAKGIGRFALNRLGSMAKMYTRKEGQNAFIWNVNWKDFNVPGKKINEVMADLDVVELEEIQRCLSRLAIRFNVFLPEFSLGTILKISNLADIWEEDAIKHLFSSLQDLVPPFNIPAFQLYLYVSGSNDYGKIEAKQYEDFDYKVSAKYENSVLKVDVQRNELDINALQSEYRGLFDMENMKQFPYRLEDFEKEIYHIEMPLGELNGLRKSQLLADYGAKLGAFQFDFYFIKGSKSDINSEKSDAKYPYRQFSPTHRRLWLKKNLGVKIYRDKFRVRPYGENGDDWLHLGDRYSQNPIGAGQRMGGYHIRQNQIVGAVEISRLHNIYLQDKSGREGLQENDVFGLFKEVLLGIINIMEKDRNTVMYNLSLLYDKNHPKEDAKKQADKAQKAGEYTQANYNALSQGYTVVKQELEDKEEEVRLLRNLASTGLIITSFSHELNNLSIQTKSRYDNMLYALNLVTSIDNVKKLGLKDYQNPYEVIKTQKNYDEQVRSWLEFSINSISKDKRLRKSIHLKSYFELFKKTWMTVMNELNIDFDVKGFSDDMQIKAFVIDFDTIFNNLISNSIYAIKVKKSTINRKIRIDGKLEDEYLSIIISDSGKGLDKQYQNNPSVIFNAFESSRCNKNGEKIGTGLGLYIVKATINEYKGSSVQVLYQAEGFAIKIMFKI</sequence>
<dbReference type="PROSITE" id="PS50109">
    <property type="entry name" value="HIS_KIN"/>
    <property type="match status" value="1"/>
</dbReference>
<keyword evidence="3" id="KW-0808">Transferase</keyword>
<accession>A0AAW4YK26</accession>
<dbReference type="PANTHER" id="PTHR43065:SF46">
    <property type="entry name" value="C4-DICARBOXYLATE TRANSPORT SENSOR PROTEIN DCTB"/>
    <property type="match status" value="1"/>
</dbReference>
<evidence type="ECO:0000256" key="5">
    <source>
        <dbReference type="ARBA" id="ARBA00022777"/>
    </source>
</evidence>
<organism evidence="10 11">
    <name type="scientific">Segatella copri</name>
    <dbReference type="NCBI Taxonomy" id="165179"/>
    <lineage>
        <taxon>Bacteria</taxon>
        <taxon>Pseudomonadati</taxon>
        <taxon>Bacteroidota</taxon>
        <taxon>Bacteroidia</taxon>
        <taxon>Bacteroidales</taxon>
        <taxon>Prevotellaceae</taxon>
        <taxon>Segatella</taxon>
    </lineage>
</organism>
<proteinExistence type="predicted"/>
<protein>
    <recommendedName>
        <fullName evidence="2">histidine kinase</fullName>
        <ecNumber evidence="2">2.7.13.3</ecNumber>
    </recommendedName>
</protein>
<evidence type="ECO:0000256" key="3">
    <source>
        <dbReference type="ARBA" id="ARBA00022679"/>
    </source>
</evidence>
<dbReference type="GO" id="GO:0004673">
    <property type="term" value="F:protein histidine kinase activity"/>
    <property type="evidence" value="ECO:0007669"/>
    <property type="project" value="UniProtKB-EC"/>
</dbReference>
<evidence type="ECO:0000256" key="7">
    <source>
        <dbReference type="ARBA" id="ARBA00023012"/>
    </source>
</evidence>
<dbReference type="GO" id="GO:0000160">
    <property type="term" value="P:phosphorelay signal transduction system"/>
    <property type="evidence" value="ECO:0007669"/>
    <property type="project" value="UniProtKB-KW"/>
</dbReference>
<evidence type="ECO:0000313" key="10">
    <source>
        <dbReference type="EMBL" id="MCE4121591.1"/>
    </source>
</evidence>
<comment type="catalytic activity">
    <reaction evidence="1">
        <text>ATP + protein L-histidine = ADP + protein N-phospho-L-histidine.</text>
        <dbReference type="EC" id="2.7.13.3"/>
    </reaction>
</comment>
<evidence type="ECO:0000259" key="9">
    <source>
        <dbReference type="PROSITE" id="PS50109"/>
    </source>
</evidence>
<dbReference type="AlphaFoldDB" id="A0AAW4YK26"/>
<dbReference type="GO" id="GO:0005524">
    <property type="term" value="F:ATP binding"/>
    <property type="evidence" value="ECO:0007669"/>
    <property type="project" value="UniProtKB-KW"/>
</dbReference>
<dbReference type="RefSeq" id="WP_233338843.1">
    <property type="nucleotide sequence ID" value="NZ_JAJTVO010000006.1"/>
</dbReference>
<dbReference type="Pfam" id="PF02518">
    <property type="entry name" value="HATPase_c"/>
    <property type="match status" value="1"/>
</dbReference>
<dbReference type="PANTHER" id="PTHR43065">
    <property type="entry name" value="SENSOR HISTIDINE KINASE"/>
    <property type="match status" value="1"/>
</dbReference>
<gene>
    <name evidence="10" type="ORF">LYY06_04825</name>
</gene>
<dbReference type="InterPro" id="IPR004358">
    <property type="entry name" value="Sig_transdc_His_kin-like_C"/>
</dbReference>
<dbReference type="Pfam" id="PF13589">
    <property type="entry name" value="HATPase_c_3"/>
    <property type="match status" value="1"/>
</dbReference>
<dbReference type="EC" id="2.7.13.3" evidence="2"/>
<feature type="domain" description="Histidine kinase" evidence="9">
    <location>
        <begin position="652"/>
        <end position="762"/>
    </location>
</feature>
<feature type="coiled-coil region" evidence="8">
    <location>
        <begin position="493"/>
        <end position="520"/>
    </location>
</feature>
<evidence type="ECO:0000256" key="8">
    <source>
        <dbReference type="SAM" id="Coils"/>
    </source>
</evidence>
<dbReference type="EMBL" id="JAJTVO010000006">
    <property type="protein sequence ID" value="MCE4121591.1"/>
    <property type="molecule type" value="Genomic_DNA"/>
</dbReference>
<evidence type="ECO:0000256" key="6">
    <source>
        <dbReference type="ARBA" id="ARBA00022840"/>
    </source>
</evidence>
<keyword evidence="8" id="KW-0175">Coiled coil</keyword>
<dbReference type="InterPro" id="IPR005467">
    <property type="entry name" value="His_kinase_dom"/>
</dbReference>
<keyword evidence="7" id="KW-0902">Two-component regulatory system</keyword>
<keyword evidence="6 10" id="KW-0067">ATP-binding</keyword>
<evidence type="ECO:0000313" key="11">
    <source>
        <dbReference type="Proteomes" id="UP001200307"/>
    </source>
</evidence>
<dbReference type="PRINTS" id="PR00344">
    <property type="entry name" value="BCTRLSENSOR"/>
</dbReference>
<dbReference type="InterPro" id="IPR036890">
    <property type="entry name" value="HATPase_C_sf"/>
</dbReference>
<evidence type="ECO:0000256" key="1">
    <source>
        <dbReference type="ARBA" id="ARBA00000085"/>
    </source>
</evidence>
<dbReference type="Gene3D" id="3.30.565.10">
    <property type="entry name" value="Histidine kinase-like ATPase, C-terminal domain"/>
    <property type="match status" value="2"/>
</dbReference>
<dbReference type="InterPro" id="IPR003594">
    <property type="entry name" value="HATPase_dom"/>
</dbReference>